<organism evidence="1">
    <name type="scientific">marine sediment metagenome</name>
    <dbReference type="NCBI Taxonomy" id="412755"/>
    <lineage>
        <taxon>unclassified sequences</taxon>
        <taxon>metagenomes</taxon>
        <taxon>ecological metagenomes</taxon>
    </lineage>
</organism>
<gene>
    <name evidence="1" type="ORF">S06H3_40944</name>
</gene>
<comment type="caution">
    <text evidence="1">The sequence shown here is derived from an EMBL/GenBank/DDBJ whole genome shotgun (WGS) entry which is preliminary data.</text>
</comment>
<dbReference type="AlphaFoldDB" id="X1ND31"/>
<name>X1ND31_9ZZZZ</name>
<protein>
    <submittedName>
        <fullName evidence="1">Uncharacterized protein</fullName>
    </submittedName>
</protein>
<dbReference type="EMBL" id="BARV01025172">
    <property type="protein sequence ID" value="GAI41508.1"/>
    <property type="molecule type" value="Genomic_DNA"/>
</dbReference>
<accession>X1ND31</accession>
<sequence>QRVVCHVAHGDDGEPIAVRSGESAANDLTEVWFGLRM</sequence>
<reference evidence="1" key="1">
    <citation type="journal article" date="2014" name="Front. Microbiol.">
        <title>High frequency of phylogenetically diverse reductive dehalogenase-homologous genes in deep subseafloor sedimentary metagenomes.</title>
        <authorList>
            <person name="Kawai M."/>
            <person name="Futagami T."/>
            <person name="Toyoda A."/>
            <person name="Takaki Y."/>
            <person name="Nishi S."/>
            <person name="Hori S."/>
            <person name="Arai W."/>
            <person name="Tsubouchi T."/>
            <person name="Morono Y."/>
            <person name="Uchiyama I."/>
            <person name="Ito T."/>
            <person name="Fujiyama A."/>
            <person name="Inagaki F."/>
            <person name="Takami H."/>
        </authorList>
    </citation>
    <scope>NUCLEOTIDE SEQUENCE</scope>
    <source>
        <strain evidence="1">Expedition CK06-06</strain>
    </source>
</reference>
<proteinExistence type="predicted"/>
<evidence type="ECO:0000313" key="1">
    <source>
        <dbReference type="EMBL" id="GAI41508.1"/>
    </source>
</evidence>
<feature type="non-terminal residue" evidence="1">
    <location>
        <position position="1"/>
    </location>
</feature>